<feature type="region of interest" description="Disordered" evidence="1">
    <location>
        <begin position="22"/>
        <end position="53"/>
    </location>
</feature>
<feature type="region of interest" description="Disordered" evidence="1">
    <location>
        <begin position="96"/>
        <end position="118"/>
    </location>
</feature>
<proteinExistence type="predicted"/>
<organism evidence="2">
    <name type="scientific">uncultured Gemmatimonadota bacterium</name>
    <dbReference type="NCBI Taxonomy" id="203437"/>
    <lineage>
        <taxon>Bacteria</taxon>
        <taxon>Pseudomonadati</taxon>
        <taxon>Gemmatimonadota</taxon>
        <taxon>environmental samples</taxon>
    </lineage>
</organism>
<name>A0A6J4KEM4_9BACT</name>
<protein>
    <submittedName>
        <fullName evidence="2">Uncharacterized protein</fullName>
    </submittedName>
</protein>
<accession>A0A6J4KEM4</accession>
<dbReference type="AlphaFoldDB" id="A0A6J4KEM4"/>
<sequence length="126" mass="13765">VTTLQGGTCRRSHAAGRGWECGRRGDHAVGRRRSQRGQHDDGEHLGPQHGRKPFHVHLVGERGRWGCAVHLLLDLLAGGPGNRSQLRSDCAGVRADGDFSVRGGRQPDPGFRGEDRSRLHQQIGLL</sequence>
<feature type="non-terminal residue" evidence="2">
    <location>
        <position position="126"/>
    </location>
</feature>
<reference evidence="2" key="1">
    <citation type="submission" date="2020-02" db="EMBL/GenBank/DDBJ databases">
        <authorList>
            <person name="Meier V. D."/>
        </authorList>
    </citation>
    <scope>NUCLEOTIDE SEQUENCE</scope>
    <source>
        <strain evidence="2">AVDCRST_MAG68</strain>
    </source>
</reference>
<gene>
    <name evidence="2" type="ORF">AVDCRST_MAG68-875</name>
</gene>
<feature type="non-terminal residue" evidence="2">
    <location>
        <position position="1"/>
    </location>
</feature>
<evidence type="ECO:0000313" key="2">
    <source>
        <dbReference type="EMBL" id="CAA9303655.1"/>
    </source>
</evidence>
<dbReference type="EMBL" id="CADCTW010000039">
    <property type="protein sequence ID" value="CAA9303655.1"/>
    <property type="molecule type" value="Genomic_DNA"/>
</dbReference>
<feature type="compositionally biased region" description="Basic and acidic residues" evidence="1">
    <location>
        <begin position="37"/>
        <end position="46"/>
    </location>
</feature>
<evidence type="ECO:0000256" key="1">
    <source>
        <dbReference type="SAM" id="MobiDB-lite"/>
    </source>
</evidence>